<dbReference type="PROSITE" id="PS51257">
    <property type="entry name" value="PROKAR_LIPOPROTEIN"/>
    <property type="match status" value="1"/>
</dbReference>
<dbReference type="RefSeq" id="WP_301144170.1">
    <property type="nucleotide sequence ID" value="NZ_JAUHPX010000001.1"/>
</dbReference>
<accession>A0AAW7M2U6</accession>
<reference evidence="1" key="1">
    <citation type="submission" date="2023-06" db="EMBL/GenBank/DDBJ databases">
        <title>Sysu t00039.</title>
        <authorList>
            <person name="Gao L."/>
            <person name="Fang B.-Z."/>
            <person name="Li W.-J."/>
        </authorList>
    </citation>
    <scope>NUCLEOTIDE SEQUENCE</scope>
    <source>
        <strain evidence="1">SYSU T00039</strain>
    </source>
</reference>
<dbReference type="Proteomes" id="UP001172737">
    <property type="component" value="Unassembled WGS sequence"/>
</dbReference>
<name>A0AAW7M2U6_9MICO</name>
<sequence length="293" mass="31347">MIARDDSGRSPMSVPAAVALPLALLLALTILLTGCGLSDFSRERLSVVKGDHGWLLAVEPDEEFSVDLLGSNAYPDARWAVVEFDPAVLSAQGSEFEPPRFPQVAEDPGESRVDATFSHFTFVGAGPGSTALRFELLADDARIDIAQYTVEVVDDSCAAATAAVANRCGGDGFTYMPQILSADRYAERFPMAPDTTTAVRLAATALHPDARWRVDAYDDAVVSVSEPVALSPAREEGDYGPVEWVVSHTFLPEWEVVITGVAPGESIVRMSLEADGVLLDTFMVTIVVEPEAS</sequence>
<comment type="caution">
    <text evidence="1">The sequence shown here is derived from an EMBL/GenBank/DDBJ whole genome shotgun (WGS) entry which is preliminary data.</text>
</comment>
<keyword evidence="2" id="KW-1185">Reference proteome</keyword>
<dbReference type="EMBL" id="JAUHPX010000001">
    <property type="protein sequence ID" value="MDN4486587.1"/>
    <property type="molecule type" value="Genomic_DNA"/>
</dbReference>
<gene>
    <name evidence="1" type="ORF">QQX10_00230</name>
</gene>
<evidence type="ECO:0000313" key="1">
    <source>
        <dbReference type="EMBL" id="MDN4486587.1"/>
    </source>
</evidence>
<proteinExistence type="predicted"/>
<evidence type="ECO:0000313" key="2">
    <source>
        <dbReference type="Proteomes" id="UP001172737"/>
    </source>
</evidence>
<evidence type="ECO:0008006" key="3">
    <source>
        <dbReference type="Google" id="ProtNLM"/>
    </source>
</evidence>
<organism evidence="1 2">
    <name type="scientific">Demequina lignilytica</name>
    <dbReference type="NCBI Taxonomy" id="3051663"/>
    <lineage>
        <taxon>Bacteria</taxon>
        <taxon>Bacillati</taxon>
        <taxon>Actinomycetota</taxon>
        <taxon>Actinomycetes</taxon>
        <taxon>Micrococcales</taxon>
        <taxon>Demequinaceae</taxon>
        <taxon>Demequina</taxon>
    </lineage>
</organism>
<dbReference type="AlphaFoldDB" id="A0AAW7M2U6"/>
<protein>
    <recommendedName>
        <fullName evidence="3">Immunoglobulin-like domain of spore germination</fullName>
    </recommendedName>
</protein>